<evidence type="ECO:0000313" key="3">
    <source>
        <dbReference type="EMBL" id="HII59921.1"/>
    </source>
</evidence>
<dbReference type="PANTHER" id="PTHR43090">
    <property type="entry name" value="1-(5-PHOSPHORIBOSYL)-5-[(5-PHOSPHORIBOSYLAMINO)METHYLIDENEAMINO] IMIDAZOLE-4-CARBOXAMIDE ISOMERASE"/>
    <property type="match status" value="1"/>
</dbReference>
<name>A0A832T274_9EURY</name>
<evidence type="ECO:0000256" key="1">
    <source>
        <dbReference type="ARBA" id="ARBA00009667"/>
    </source>
</evidence>
<accession>A0A832T274</accession>
<dbReference type="OMA" id="LWVDAGF"/>
<keyword evidence="2" id="KW-0028">Amino-acid biosynthesis</keyword>
<dbReference type="Proteomes" id="UP000645676">
    <property type="component" value="Unassembled WGS sequence"/>
</dbReference>
<dbReference type="InterPro" id="IPR004650">
    <property type="entry name" value="HisA/F-archaeal"/>
</dbReference>
<dbReference type="GO" id="GO:0003949">
    <property type="term" value="F:1-(5-phosphoribosyl)-5-[(5-phosphoribosylamino)methylideneamino]imidazole-4-carboxamide isomerase activity"/>
    <property type="evidence" value="ECO:0007669"/>
    <property type="project" value="InterPro"/>
</dbReference>
<dbReference type="NCBIfam" id="TIGR00734">
    <property type="entry name" value="hisAF_rel"/>
    <property type="match status" value="1"/>
</dbReference>
<dbReference type="SUPFAM" id="SSF51366">
    <property type="entry name" value="Ribulose-phoshate binding barrel"/>
    <property type="match status" value="1"/>
</dbReference>
<comment type="similarity">
    <text evidence="1 2">Belongs to the HisA/HisF family.</text>
</comment>
<dbReference type="Pfam" id="PF00977">
    <property type="entry name" value="His_biosynth"/>
    <property type="match status" value="1"/>
</dbReference>
<reference evidence="3" key="1">
    <citation type="journal article" date="2020" name="bioRxiv">
        <title>A rank-normalized archaeal taxonomy based on genome phylogeny resolves widespread incomplete and uneven classifications.</title>
        <authorList>
            <person name="Rinke C."/>
            <person name="Chuvochina M."/>
            <person name="Mussig A.J."/>
            <person name="Chaumeil P.-A."/>
            <person name="Waite D.W."/>
            <person name="Whitman W.B."/>
            <person name="Parks D.H."/>
            <person name="Hugenholtz P."/>
        </authorList>
    </citation>
    <scope>NUCLEOTIDE SEQUENCE</scope>
    <source>
        <strain evidence="3">UBA8849</strain>
    </source>
</reference>
<comment type="caution">
    <text evidence="3">The sequence shown here is derived from an EMBL/GenBank/DDBJ whole genome shotgun (WGS) entry which is preliminary data.</text>
</comment>
<keyword evidence="2" id="KW-0368">Histidine biosynthesis</keyword>
<dbReference type="GO" id="GO:0005737">
    <property type="term" value="C:cytoplasm"/>
    <property type="evidence" value="ECO:0007669"/>
    <property type="project" value="TreeGrafter"/>
</dbReference>
<dbReference type="GO" id="GO:0000162">
    <property type="term" value="P:L-tryptophan biosynthetic process"/>
    <property type="evidence" value="ECO:0007669"/>
    <property type="project" value="TreeGrafter"/>
</dbReference>
<dbReference type="CDD" id="cd04723">
    <property type="entry name" value="HisA_HisF"/>
    <property type="match status" value="1"/>
</dbReference>
<dbReference type="InterPro" id="IPR013785">
    <property type="entry name" value="Aldolase_TIM"/>
</dbReference>
<dbReference type="InterPro" id="IPR006062">
    <property type="entry name" value="His_biosynth"/>
</dbReference>
<evidence type="ECO:0000256" key="2">
    <source>
        <dbReference type="RuleBase" id="RU003657"/>
    </source>
</evidence>
<dbReference type="GO" id="GO:0000105">
    <property type="term" value="P:L-histidine biosynthetic process"/>
    <property type="evidence" value="ECO:0007669"/>
    <property type="project" value="UniProtKB-KW"/>
</dbReference>
<dbReference type="Gene3D" id="3.20.20.70">
    <property type="entry name" value="Aldolase class I"/>
    <property type="match status" value="1"/>
</dbReference>
<dbReference type="EMBL" id="DUJR01000025">
    <property type="protein sequence ID" value="HII59921.1"/>
    <property type="molecule type" value="Genomic_DNA"/>
</dbReference>
<sequence>MKIIPVIDLKDKIAVHGKSGNRDEYKPLESVICKSSNPIEVAKAYKERGAKTIYIADLNFIMGNGDNFDIIKEIDFINKIVDIGVKSREDLETIKKVLNKDDRAIVATETLKDIELLKEKDIVVSLDFKNGNLLNYSLDEILSCVRDDTPLIILDISSVGTQRGVNAELIKYVLDKTNNPVYVGGGIKGMEDLELCYNLGVDAVLIATAIHKGVLDLEEIINKFGD</sequence>
<gene>
    <name evidence="3" type="ORF">HA335_05015</name>
</gene>
<dbReference type="InterPro" id="IPR011060">
    <property type="entry name" value="RibuloseP-bd_barrel"/>
</dbReference>
<dbReference type="InterPro" id="IPR044524">
    <property type="entry name" value="Isoase_HisA-like"/>
</dbReference>
<evidence type="ECO:0000313" key="4">
    <source>
        <dbReference type="Proteomes" id="UP000645676"/>
    </source>
</evidence>
<proteinExistence type="inferred from homology"/>
<dbReference type="SMR" id="A0A832T274"/>
<dbReference type="PANTHER" id="PTHR43090:SF2">
    <property type="entry name" value="1-(5-PHOSPHORIBOSYL)-5-[(5-PHOSPHORIBOSYLAMINO)METHYLIDENEAMINO] IMIDAZOLE-4-CARBOXAMIDE ISOMERASE"/>
    <property type="match status" value="1"/>
</dbReference>
<dbReference type="RefSeq" id="WP_010870208.1">
    <property type="nucleotide sequence ID" value="NC_000909.1"/>
</dbReference>
<dbReference type="AlphaFoldDB" id="A0A832T274"/>
<organism evidence="3 4">
    <name type="scientific">Methanocaldococcus jannaschii</name>
    <dbReference type="NCBI Taxonomy" id="2190"/>
    <lineage>
        <taxon>Archaea</taxon>
        <taxon>Methanobacteriati</taxon>
        <taxon>Methanobacteriota</taxon>
        <taxon>Methanomada group</taxon>
        <taxon>Methanococci</taxon>
        <taxon>Methanococcales</taxon>
        <taxon>Methanocaldococcaceae</taxon>
        <taxon>Methanocaldococcus</taxon>
    </lineage>
</organism>
<protein>
    <submittedName>
        <fullName evidence="3">HisA/HisF family protein</fullName>
    </submittedName>
</protein>